<dbReference type="InterPro" id="IPR011010">
    <property type="entry name" value="DNA_brk_join_enz"/>
</dbReference>
<dbReference type="PROSITE" id="PS51898">
    <property type="entry name" value="TYR_RECOMBINASE"/>
    <property type="match status" value="1"/>
</dbReference>
<protein>
    <recommendedName>
        <fullName evidence="5">Tyr recombinase domain-containing protein</fullName>
    </recommendedName>
</protein>
<evidence type="ECO:0000259" key="5">
    <source>
        <dbReference type="PROSITE" id="PS51898"/>
    </source>
</evidence>
<dbReference type="Gene3D" id="1.10.443.10">
    <property type="entry name" value="Intergrase catalytic core"/>
    <property type="match status" value="1"/>
</dbReference>
<dbReference type="SUPFAM" id="SSF56349">
    <property type="entry name" value="DNA breaking-rejoining enzymes"/>
    <property type="match status" value="1"/>
</dbReference>
<keyword evidence="4" id="KW-0233">DNA recombination</keyword>
<dbReference type="CDD" id="cd00397">
    <property type="entry name" value="DNA_BRE_C"/>
    <property type="match status" value="1"/>
</dbReference>
<evidence type="ECO:0000313" key="6">
    <source>
        <dbReference type="EMBL" id="BCA93287.1"/>
    </source>
</evidence>
<dbReference type="InterPro" id="IPR050090">
    <property type="entry name" value="Tyrosine_recombinase_XerCD"/>
</dbReference>
<evidence type="ECO:0000256" key="2">
    <source>
        <dbReference type="ARBA" id="ARBA00022908"/>
    </source>
</evidence>
<dbReference type="EMBL" id="AP022821">
    <property type="protein sequence ID" value="BCA93287.1"/>
    <property type="molecule type" value="Genomic_DNA"/>
</dbReference>
<dbReference type="Proteomes" id="UP000503197">
    <property type="component" value="Chromosome"/>
</dbReference>
<dbReference type="GO" id="GO:0006310">
    <property type="term" value="P:DNA recombination"/>
    <property type="evidence" value="ECO:0007669"/>
    <property type="project" value="UniProtKB-KW"/>
</dbReference>
<dbReference type="GO" id="GO:0015074">
    <property type="term" value="P:DNA integration"/>
    <property type="evidence" value="ECO:0007669"/>
    <property type="project" value="UniProtKB-KW"/>
</dbReference>
<dbReference type="PANTHER" id="PTHR30349">
    <property type="entry name" value="PHAGE INTEGRASE-RELATED"/>
    <property type="match status" value="1"/>
</dbReference>
<dbReference type="InterPro" id="IPR013762">
    <property type="entry name" value="Integrase-like_cat_sf"/>
</dbReference>
<dbReference type="Gene3D" id="1.10.150.130">
    <property type="match status" value="1"/>
</dbReference>
<keyword evidence="3" id="KW-0238">DNA-binding</keyword>
<gene>
    <name evidence="6" type="ORF">HMSLTHF_30620</name>
</gene>
<dbReference type="InterPro" id="IPR010998">
    <property type="entry name" value="Integrase_recombinase_N"/>
</dbReference>
<evidence type="ECO:0000313" key="7">
    <source>
        <dbReference type="Proteomes" id="UP000503197"/>
    </source>
</evidence>
<comment type="similarity">
    <text evidence="1">Belongs to the 'phage' integrase family.</text>
</comment>
<evidence type="ECO:0000256" key="3">
    <source>
        <dbReference type="ARBA" id="ARBA00023125"/>
    </source>
</evidence>
<dbReference type="GO" id="GO:0003677">
    <property type="term" value="F:DNA binding"/>
    <property type="evidence" value="ECO:0007669"/>
    <property type="project" value="UniProtKB-KW"/>
</dbReference>
<feature type="domain" description="Tyr recombinase" evidence="5">
    <location>
        <begin position="7"/>
        <end position="208"/>
    </location>
</feature>
<dbReference type="AlphaFoldDB" id="A0A6F8SZE6"/>
<organism evidence="6 7">
    <name type="scientific">Vreelandella aquamarina</name>
    <dbReference type="NCBI Taxonomy" id="77097"/>
    <lineage>
        <taxon>Bacteria</taxon>
        <taxon>Pseudomonadati</taxon>
        <taxon>Pseudomonadota</taxon>
        <taxon>Gammaproteobacteria</taxon>
        <taxon>Oceanospirillales</taxon>
        <taxon>Halomonadaceae</taxon>
        <taxon>Vreelandella</taxon>
    </lineage>
</organism>
<dbReference type="Pfam" id="PF00589">
    <property type="entry name" value="Phage_integrase"/>
    <property type="match status" value="1"/>
</dbReference>
<proteinExistence type="inferred from homology"/>
<sequence>MLRTPRTVIRVLSKHQSVDLLNATTNPTHKLIMRLALTTGLRREELATFPLKYVIDPVMYTKHRSFIRINLDPRDMTIKRNQPRGIDVPRTVMEALWQYVLNRRHQHENISGQRQSVLFLTESGQPYANDGAAFLGLVKKAGAAAGIPYINVHILRHTYATHTLYAMMQSKAQTHALLYVRDRLGHASVTSTEKYLHCLSELEDALMNDYQSEIDLISRGDWQCLEKNFNRQPPAPGKDASDKTLELTSLPPAQMVVSLPENATGRRNLDFAKHYGNGCDVVVYATQRALDLMARACAESDGKTLSAATIARYHQNGLSAFLPFCATMSAALKRELRLDDIDRQFIDQFIAHLRQSDVRLSSQKVRYATTKAVLAAMGESGWIAKDIFPRNPFPNSNRSMKGQTALSEPERRSVLQALKTDMRAIIKGSGSLTSEELAVCLLAIAARTGINPTPALELLTDCLQPHPIKSDRYVLVSFKRRGNATHIQSLRRAADVESMVSALPDVARIIDLVRERNDTIRQSSNSRRFCLSTRAYPGKTPGKWAGWLNTLSPAALRRFSTGIR</sequence>
<dbReference type="PANTHER" id="PTHR30349:SF64">
    <property type="entry name" value="PROPHAGE INTEGRASE INTD-RELATED"/>
    <property type="match status" value="1"/>
</dbReference>
<dbReference type="InterPro" id="IPR002104">
    <property type="entry name" value="Integrase_catalytic"/>
</dbReference>
<evidence type="ECO:0000256" key="1">
    <source>
        <dbReference type="ARBA" id="ARBA00008857"/>
    </source>
</evidence>
<evidence type="ECO:0000256" key="4">
    <source>
        <dbReference type="ARBA" id="ARBA00023172"/>
    </source>
</evidence>
<accession>A0A6F8SZE6</accession>
<name>A0A6F8SZE6_9GAMM</name>
<keyword evidence="2" id="KW-0229">DNA integration</keyword>
<reference evidence="6 7" key="1">
    <citation type="submission" date="2020-02" db="EMBL/GenBank/DDBJ databases">
        <title>Complete Genome Sequence of Halomonas meridiana strain BAA-801, Isolated from Deep Sea Thermal Vent.</title>
        <authorList>
            <person name="Takahashi Y."/>
            <person name="Takahashi H."/>
            <person name="Galipon J."/>
            <person name="Arakawa K."/>
        </authorList>
    </citation>
    <scope>NUCLEOTIDE SEQUENCE [LARGE SCALE GENOMIC DNA]</scope>
    <source>
        <strain evidence="6 7">Slthf1</strain>
    </source>
</reference>